<accession>A0A086JV05</accession>
<dbReference type="AlphaFoldDB" id="A0A086JV05"/>
<dbReference type="EMBL" id="AEYI02001561">
    <property type="protein sequence ID" value="KFG35973.1"/>
    <property type="molecule type" value="Genomic_DNA"/>
</dbReference>
<evidence type="ECO:0000313" key="1">
    <source>
        <dbReference type="EMBL" id="KFG35973.1"/>
    </source>
</evidence>
<sequence>MALVQLSHFWQLLLRMALQLTSRRAHSATAPVFVSLFYHWVTLVVCLGPSSQSFEQANGEPETIWRGGGTFGGADPILWMTTTDQPFGEYLPADHPHRLATEDTSKSSVVDMLDTPVTYEPDRVVRYHQKVHLPPRRGCPKGSYDAIVAACVWLDRQDKVLPHYVCPPGSILNGDFCYGRIVADYELDCPRNFLPNEDEVCVKAVVYTPPRIICPEGFAVVRASPDNRIRLCKRVKYVAPIKRSTETIEKLPILDCTDSEKKCPLPAKPTADREWVLECPGGGKLVRSKKDRRRKACKIDILVPPLPSKNCAKGFRPVELVTFGIGCVKISVQDVALVCPGPKPKLGPGFGDWNVPRYKYDPVDKCVAYRAKATEGQCPFGYEFQQDTCYRKYFLPYYMDCSHLEGYAFFWDPEHETGVCEYQFDSFKWSPGVSYITQRERWDGGRIYLLSNPYDVKRAYENSADIAAAFRPPPPTAPTLEKIPEIKTP</sequence>
<organism evidence="1 2">
    <name type="scientific">Toxoplasma gondii p89</name>
    <dbReference type="NCBI Taxonomy" id="943119"/>
    <lineage>
        <taxon>Eukaryota</taxon>
        <taxon>Sar</taxon>
        <taxon>Alveolata</taxon>
        <taxon>Apicomplexa</taxon>
        <taxon>Conoidasida</taxon>
        <taxon>Coccidia</taxon>
        <taxon>Eucoccidiorida</taxon>
        <taxon>Eimeriorina</taxon>
        <taxon>Sarcocystidae</taxon>
        <taxon>Toxoplasma</taxon>
    </lineage>
</organism>
<comment type="caution">
    <text evidence="1">The sequence shown here is derived from an EMBL/GenBank/DDBJ whole genome shotgun (WGS) entry which is preliminary data.</text>
</comment>
<gene>
    <name evidence="1" type="ORF">TGP89_222940</name>
</gene>
<evidence type="ECO:0000313" key="2">
    <source>
        <dbReference type="Proteomes" id="UP000028828"/>
    </source>
</evidence>
<reference evidence="1 2" key="1">
    <citation type="submission" date="2014-03" db="EMBL/GenBank/DDBJ databases">
        <authorList>
            <person name="Sibley D."/>
            <person name="Venepally P."/>
            <person name="Karamycheva S."/>
            <person name="Hadjithomas M."/>
            <person name="Khan A."/>
            <person name="Brunk B."/>
            <person name="Roos D."/>
            <person name="Caler E."/>
            <person name="Lorenzi H."/>
        </authorList>
    </citation>
    <scope>NUCLEOTIDE SEQUENCE [LARGE SCALE GENOMIC DNA]</scope>
    <source>
        <strain evidence="2">p89</strain>
    </source>
</reference>
<dbReference type="VEuPathDB" id="ToxoDB:TGP89_222940"/>
<dbReference type="OrthoDB" id="329115at2759"/>
<protein>
    <submittedName>
        <fullName evidence="1">Putative oocyst wall protein</fullName>
    </submittedName>
</protein>
<dbReference type="Proteomes" id="UP000028828">
    <property type="component" value="Unassembled WGS sequence"/>
</dbReference>
<name>A0A086JV05_TOXGO</name>
<proteinExistence type="predicted"/>